<evidence type="ECO:0000313" key="1">
    <source>
        <dbReference type="EMBL" id="KIL79566.1"/>
    </source>
</evidence>
<proteinExistence type="predicted"/>
<sequence length="43" mass="5110">MIDVKTSGPVSRDFPLRRKLFEQQHGAELVVMTKKKGKWVRRR</sequence>
<name>A0ABR5AXU7_BACBA</name>
<organism evidence="1 2">
    <name type="scientific">Bacillus badius</name>
    <dbReference type="NCBI Taxonomy" id="1455"/>
    <lineage>
        <taxon>Bacteria</taxon>
        <taxon>Bacillati</taxon>
        <taxon>Bacillota</taxon>
        <taxon>Bacilli</taxon>
        <taxon>Bacillales</taxon>
        <taxon>Bacillaceae</taxon>
        <taxon>Pseudobacillus</taxon>
    </lineage>
</organism>
<accession>A0ABR5AXU7</accession>
<dbReference type="EMBL" id="JXLP01000002">
    <property type="protein sequence ID" value="KIL79566.1"/>
    <property type="molecule type" value="Genomic_DNA"/>
</dbReference>
<reference evidence="1 2" key="1">
    <citation type="submission" date="2015-01" db="EMBL/GenBank/DDBJ databases">
        <title>Genome Assembly of Bacillus badius MTCC 1458.</title>
        <authorList>
            <person name="Verma A."/>
            <person name="Khatri I."/>
            <person name="Mual P."/>
            <person name="Subramanian S."/>
            <person name="Krishnamurthi S."/>
        </authorList>
    </citation>
    <scope>NUCLEOTIDE SEQUENCE [LARGE SCALE GENOMIC DNA]</scope>
    <source>
        <strain evidence="1 2">MTCC 1458</strain>
    </source>
</reference>
<keyword evidence="2" id="KW-1185">Reference proteome</keyword>
<dbReference type="Proteomes" id="UP000031982">
    <property type="component" value="Unassembled WGS sequence"/>
</dbReference>
<gene>
    <name evidence="1" type="ORF">SD77_2020</name>
</gene>
<protein>
    <submittedName>
        <fullName evidence="1">Uncharacterized protein</fullName>
    </submittedName>
</protein>
<comment type="caution">
    <text evidence="1">The sequence shown here is derived from an EMBL/GenBank/DDBJ whole genome shotgun (WGS) entry which is preliminary data.</text>
</comment>
<evidence type="ECO:0000313" key="2">
    <source>
        <dbReference type="Proteomes" id="UP000031982"/>
    </source>
</evidence>